<comment type="similarity">
    <text evidence="2 7">Belongs to the MlaE permease family.</text>
</comment>
<dbReference type="Pfam" id="PF02405">
    <property type="entry name" value="MlaE"/>
    <property type="match status" value="1"/>
</dbReference>
<dbReference type="PANTHER" id="PTHR30188">
    <property type="entry name" value="ABC TRANSPORTER PERMEASE PROTEIN-RELATED"/>
    <property type="match status" value="1"/>
</dbReference>
<feature type="transmembrane region" description="Helical" evidence="7">
    <location>
        <begin position="157"/>
        <end position="182"/>
    </location>
</feature>
<evidence type="ECO:0000313" key="11">
    <source>
        <dbReference type="Proteomes" id="UP000075799"/>
    </source>
</evidence>
<evidence type="ECO:0000313" key="8">
    <source>
        <dbReference type="EMBL" id="KYG62084.1"/>
    </source>
</evidence>
<dbReference type="EMBL" id="LUKD01000001">
    <property type="protein sequence ID" value="KYG68271.1"/>
    <property type="molecule type" value="Genomic_DNA"/>
</dbReference>
<sequence length="275" mass="29986">MTLADRFYTIISGIGAFVLNKVRDGIAETGQIMMFFTESVRLIFAKPSRFPEVIRHMEFIGNQSVGIICLTGVFTGLALSFQLYLGFKLFNAVNMVGPTVALGITRELGPVLTGLIVAARAGGAMAARLGTMRVNEQIDALDVMGVNTKQYLISPRIVAAVICMPLLVAVFDFVAMLGSYFLCVKLVSLDEAVFWQKIADFIEVKHINEGLFKGMIFGVYFAVVCTYRGFNTTGGAKGVGDATNQGVVQSMVGIIILDYFATNLIRFYYNIMGIS</sequence>
<dbReference type="InterPro" id="IPR030802">
    <property type="entry name" value="Permease_MalE"/>
</dbReference>
<proteinExistence type="inferred from homology"/>
<gene>
    <name evidence="8" type="ORF">AZI85_07740</name>
    <name evidence="9" type="ORF">AZI87_03160</name>
</gene>
<dbReference type="Proteomes" id="UP000075799">
    <property type="component" value="Unassembled WGS sequence"/>
</dbReference>
<evidence type="ECO:0000313" key="10">
    <source>
        <dbReference type="Proteomes" id="UP000075391"/>
    </source>
</evidence>
<feature type="transmembrane region" description="Helical" evidence="7">
    <location>
        <begin position="250"/>
        <end position="269"/>
    </location>
</feature>
<protein>
    <submittedName>
        <fullName evidence="8">Organic solvent ABC transporter permease</fullName>
    </submittedName>
</protein>
<keyword evidence="5 7" id="KW-1133">Transmembrane helix</keyword>
<evidence type="ECO:0000256" key="6">
    <source>
        <dbReference type="ARBA" id="ARBA00023136"/>
    </source>
</evidence>
<dbReference type="AlphaFoldDB" id="A0A150WGI8"/>
<evidence type="ECO:0000256" key="4">
    <source>
        <dbReference type="ARBA" id="ARBA00022692"/>
    </source>
</evidence>
<evidence type="ECO:0000313" key="9">
    <source>
        <dbReference type="EMBL" id="KYG68271.1"/>
    </source>
</evidence>
<comment type="caution">
    <text evidence="7">Lacks conserved residue(s) required for the propagation of feature annotation.</text>
</comment>
<dbReference type="InterPro" id="IPR003453">
    <property type="entry name" value="ABC_MlaE_roteobac"/>
</dbReference>
<keyword evidence="4 7" id="KW-0812">Transmembrane</keyword>
<dbReference type="EMBL" id="LUKF01000016">
    <property type="protein sequence ID" value="KYG62084.1"/>
    <property type="molecule type" value="Genomic_DNA"/>
</dbReference>
<name>A0A150WGI8_BDEBC</name>
<feature type="transmembrane region" description="Helical" evidence="7">
    <location>
        <begin position="65"/>
        <end position="85"/>
    </location>
</feature>
<evidence type="ECO:0000256" key="2">
    <source>
        <dbReference type="ARBA" id="ARBA00007556"/>
    </source>
</evidence>
<accession>A0A150WGI8</accession>
<dbReference type="RefSeq" id="WP_063204968.1">
    <property type="nucleotide sequence ID" value="NZ_CP168967.1"/>
</dbReference>
<dbReference type="OrthoDB" id="5297228at2"/>
<keyword evidence="3" id="KW-0813">Transport</keyword>
<evidence type="ECO:0000256" key="1">
    <source>
        <dbReference type="ARBA" id="ARBA00004141"/>
    </source>
</evidence>
<dbReference type="Proteomes" id="UP000075391">
    <property type="component" value="Unassembled WGS sequence"/>
</dbReference>
<evidence type="ECO:0000256" key="3">
    <source>
        <dbReference type="ARBA" id="ARBA00022448"/>
    </source>
</evidence>
<evidence type="ECO:0000256" key="7">
    <source>
        <dbReference type="RuleBase" id="RU362044"/>
    </source>
</evidence>
<dbReference type="PANTHER" id="PTHR30188:SF4">
    <property type="entry name" value="PROTEIN TRIGALACTOSYLDIACYLGLYCEROL 1, CHLOROPLASTIC"/>
    <property type="match status" value="1"/>
</dbReference>
<organism evidence="8 10">
    <name type="scientific">Bdellovibrio bacteriovorus</name>
    <dbReference type="NCBI Taxonomy" id="959"/>
    <lineage>
        <taxon>Bacteria</taxon>
        <taxon>Pseudomonadati</taxon>
        <taxon>Bdellovibrionota</taxon>
        <taxon>Bdellovibrionia</taxon>
        <taxon>Bdellovibrionales</taxon>
        <taxon>Pseudobdellovibrionaceae</taxon>
        <taxon>Bdellovibrio</taxon>
    </lineage>
</organism>
<evidence type="ECO:0000256" key="5">
    <source>
        <dbReference type="ARBA" id="ARBA00022989"/>
    </source>
</evidence>
<dbReference type="GO" id="GO:0043190">
    <property type="term" value="C:ATP-binding cassette (ABC) transporter complex"/>
    <property type="evidence" value="ECO:0007669"/>
    <property type="project" value="InterPro"/>
</dbReference>
<dbReference type="GO" id="GO:0005548">
    <property type="term" value="F:phospholipid transporter activity"/>
    <property type="evidence" value="ECO:0007669"/>
    <property type="project" value="TreeGrafter"/>
</dbReference>
<comment type="caution">
    <text evidence="8">The sequence shown here is derived from an EMBL/GenBank/DDBJ whole genome shotgun (WGS) entry which is preliminary data.</text>
</comment>
<comment type="subcellular location">
    <subcellularLocation>
        <location evidence="1">Membrane</location>
        <topology evidence="1">Multi-pass membrane protein</topology>
    </subcellularLocation>
</comment>
<dbReference type="NCBIfam" id="TIGR00056">
    <property type="entry name" value="MlaE family lipid ABC transporter permease subunit"/>
    <property type="match status" value="1"/>
</dbReference>
<reference evidence="10 11" key="1">
    <citation type="submission" date="2016-03" db="EMBL/GenBank/DDBJ databases">
        <authorList>
            <person name="Ploux O."/>
        </authorList>
    </citation>
    <scope>NUCLEOTIDE SEQUENCE [LARGE SCALE GENOMIC DNA]</scope>
    <source>
        <strain evidence="8 10">BER2</strain>
        <strain evidence="9 11">EC13</strain>
    </source>
</reference>
<keyword evidence="6 7" id="KW-0472">Membrane</keyword>